<dbReference type="Proteomes" id="UP000034085">
    <property type="component" value="Chromosome"/>
</dbReference>
<dbReference type="PATRIC" id="fig|1261127.3.peg.2636"/>
<dbReference type="InterPro" id="IPR058493">
    <property type="entry name" value="DUF8180"/>
</dbReference>
<reference evidence="2 3" key="1">
    <citation type="journal article" date="2013" name="Appl. Microbiol. Biotechnol.">
        <title>Glycerol assimilation and production of 1,3-propanediol by Citrobacter amalonaticus Y19.</title>
        <authorList>
            <person name="Ainala S.K."/>
            <person name="Ashok S."/>
            <person name="Ko Y."/>
            <person name="Park S."/>
        </authorList>
    </citation>
    <scope>NUCLEOTIDE SEQUENCE [LARGE SCALE GENOMIC DNA]</scope>
    <source>
        <strain evidence="2 3">Y19</strain>
    </source>
</reference>
<feature type="domain" description="DUF8180" evidence="1">
    <location>
        <begin position="12"/>
        <end position="68"/>
    </location>
</feature>
<dbReference type="HOGENOM" id="CLU_2521614_0_0_6"/>
<dbReference type="KEGG" id="cama:F384_12605"/>
<gene>
    <name evidence="2" type="ORF">F384_12605</name>
</gene>
<accession>A0A0F6TVI6</accession>
<evidence type="ECO:0000313" key="3">
    <source>
        <dbReference type="Proteomes" id="UP000034085"/>
    </source>
</evidence>
<evidence type="ECO:0000313" key="2">
    <source>
        <dbReference type="EMBL" id="AKE59367.1"/>
    </source>
</evidence>
<evidence type="ECO:0000259" key="1">
    <source>
        <dbReference type="Pfam" id="PF26551"/>
    </source>
</evidence>
<dbReference type="Pfam" id="PF26551">
    <property type="entry name" value="DUF8180"/>
    <property type="match status" value="1"/>
</dbReference>
<dbReference type="AlphaFoldDB" id="A0A0F6TVI6"/>
<protein>
    <recommendedName>
        <fullName evidence="1">DUF8180 domain-containing protein</fullName>
    </recommendedName>
</protein>
<name>A0A0F6TVI6_CITAM</name>
<dbReference type="EMBL" id="CP011132">
    <property type="protein sequence ID" value="AKE59367.1"/>
    <property type="molecule type" value="Genomic_DNA"/>
</dbReference>
<proteinExistence type="predicted"/>
<organism evidence="2 3">
    <name type="scientific">Citrobacter amalonaticus Y19</name>
    <dbReference type="NCBI Taxonomy" id="1261127"/>
    <lineage>
        <taxon>Bacteria</taxon>
        <taxon>Pseudomonadati</taxon>
        <taxon>Pseudomonadota</taxon>
        <taxon>Gammaproteobacteria</taxon>
        <taxon>Enterobacterales</taxon>
        <taxon>Enterobacteriaceae</taxon>
        <taxon>Citrobacter</taxon>
    </lineage>
</organism>
<sequence>MLMIEVPLLKKLHVLVPHWREHNDEHIAEMEKYLHALEAEGQNELANRCRETLVQMALVSEKLALMAQQLKSVKLPGREKRDVR</sequence>